<dbReference type="EMBL" id="FZON01000054">
    <property type="protein sequence ID" value="SNT07170.1"/>
    <property type="molecule type" value="Genomic_DNA"/>
</dbReference>
<dbReference type="OrthoDB" id="288532at2"/>
<dbReference type="Pfam" id="PF03567">
    <property type="entry name" value="Sulfotransfer_2"/>
    <property type="match status" value="1"/>
</dbReference>
<sequence length="263" mass="29800">MILSHRNRFIFLHCRKTAGSSISVALSRYLGPEDLQLSGLKETFEAGIPFPDRVYTEAGQVPDRKIRTRIEDRMHLSGALGAPRRAERARKRIHRLYRGLLGAYPYHARATAIAAAFPEAWASYTKFCVVRNPWDRVVSDYFWRTRNVETPPTFDAFVKAIRDGETLGGIVAGEPDNWPLYTIDDQIAVDKIIRFESLHSDLQTVLGQLGRDWDGWLPRAKARGARQKSAPKRTGIYTPELQQIVGDLFEKEVTAFGYVPPAD</sequence>
<accession>A0A239JMY8</accession>
<evidence type="ECO:0000313" key="1">
    <source>
        <dbReference type="EMBL" id="SNT07170.1"/>
    </source>
</evidence>
<dbReference type="Gene3D" id="3.40.50.300">
    <property type="entry name" value="P-loop containing nucleotide triphosphate hydrolases"/>
    <property type="match status" value="1"/>
</dbReference>
<dbReference type="RefSeq" id="WP_089279726.1">
    <property type="nucleotide sequence ID" value="NZ_FZON01000054.1"/>
</dbReference>
<reference evidence="1 2" key="1">
    <citation type="submission" date="2017-06" db="EMBL/GenBank/DDBJ databases">
        <authorList>
            <person name="Kim H.J."/>
            <person name="Triplett B.A."/>
        </authorList>
    </citation>
    <scope>NUCLEOTIDE SEQUENCE [LARGE SCALE GENOMIC DNA]</scope>
    <source>
        <strain evidence="1 2">DSM 11445</strain>
    </source>
</reference>
<name>A0A239JMY8_9RHOB</name>
<dbReference type="GO" id="GO:0016020">
    <property type="term" value="C:membrane"/>
    <property type="evidence" value="ECO:0007669"/>
    <property type="project" value="InterPro"/>
</dbReference>
<gene>
    <name evidence="1" type="ORF">SAMN04488078_105427</name>
</gene>
<dbReference type="InterPro" id="IPR027417">
    <property type="entry name" value="P-loop_NTPase"/>
</dbReference>
<dbReference type="AlphaFoldDB" id="A0A239JMY8"/>
<keyword evidence="1" id="KW-0808">Transferase</keyword>
<dbReference type="Proteomes" id="UP000198440">
    <property type="component" value="Unassembled WGS sequence"/>
</dbReference>
<proteinExistence type="predicted"/>
<dbReference type="SUPFAM" id="SSF52540">
    <property type="entry name" value="P-loop containing nucleoside triphosphate hydrolases"/>
    <property type="match status" value="1"/>
</dbReference>
<organism evidence="1 2">
    <name type="scientific">Antarctobacter heliothermus</name>
    <dbReference type="NCBI Taxonomy" id="74033"/>
    <lineage>
        <taxon>Bacteria</taxon>
        <taxon>Pseudomonadati</taxon>
        <taxon>Pseudomonadota</taxon>
        <taxon>Alphaproteobacteria</taxon>
        <taxon>Rhodobacterales</taxon>
        <taxon>Roseobacteraceae</taxon>
        <taxon>Antarctobacter</taxon>
    </lineage>
</organism>
<evidence type="ECO:0000313" key="2">
    <source>
        <dbReference type="Proteomes" id="UP000198440"/>
    </source>
</evidence>
<dbReference type="InterPro" id="IPR005331">
    <property type="entry name" value="Sulfotransferase"/>
</dbReference>
<protein>
    <submittedName>
        <fullName evidence="1">Sulfotransferase family protein</fullName>
    </submittedName>
</protein>
<dbReference type="GO" id="GO:0008146">
    <property type="term" value="F:sulfotransferase activity"/>
    <property type="evidence" value="ECO:0007669"/>
    <property type="project" value="InterPro"/>
</dbReference>